<dbReference type="InterPro" id="IPR013656">
    <property type="entry name" value="PAS_4"/>
</dbReference>
<evidence type="ECO:0000256" key="8">
    <source>
        <dbReference type="ARBA" id="ARBA00022777"/>
    </source>
</evidence>
<dbReference type="GO" id="GO:0007234">
    <property type="term" value="P:osmosensory signaling via phosphorelay pathway"/>
    <property type="evidence" value="ECO:0007669"/>
    <property type="project" value="TreeGrafter"/>
</dbReference>
<accession>A0A5D4H7D6</accession>
<evidence type="ECO:0000256" key="2">
    <source>
        <dbReference type="ARBA" id="ARBA00004141"/>
    </source>
</evidence>
<reference evidence="15 16" key="1">
    <citation type="submission" date="2019-08" db="EMBL/GenBank/DDBJ databases">
        <title>Phlebobacter frassis gen. nov. sp. nov., a new member of family Sphingobacteriaceae isolated from sand fly rearing media.</title>
        <authorList>
            <person name="Kakumanu M.L."/>
            <person name="Marayati B.F."/>
            <person name="Wada-Katsumata A."/>
            <person name="Wasserberg G."/>
            <person name="Schal C."/>
            <person name="Apperson C.S."/>
            <person name="Ponnusamy L."/>
        </authorList>
    </citation>
    <scope>NUCLEOTIDE SEQUENCE [LARGE SCALE GENOMIC DNA]</scope>
    <source>
        <strain evidence="15 16">SSI9</strain>
    </source>
</reference>
<dbReference type="SMART" id="SM00388">
    <property type="entry name" value="HisKA"/>
    <property type="match status" value="1"/>
</dbReference>
<dbReference type="GO" id="GO:0030295">
    <property type="term" value="F:protein kinase activator activity"/>
    <property type="evidence" value="ECO:0007669"/>
    <property type="project" value="TreeGrafter"/>
</dbReference>
<dbReference type="Proteomes" id="UP000322362">
    <property type="component" value="Unassembled WGS sequence"/>
</dbReference>
<feature type="domain" description="Histidine kinase" evidence="13">
    <location>
        <begin position="172"/>
        <end position="387"/>
    </location>
</feature>
<dbReference type="GO" id="GO:0005524">
    <property type="term" value="F:ATP binding"/>
    <property type="evidence" value="ECO:0007669"/>
    <property type="project" value="UniProtKB-KW"/>
</dbReference>
<dbReference type="CDD" id="cd00130">
    <property type="entry name" value="PAS"/>
    <property type="match status" value="1"/>
</dbReference>
<keyword evidence="16" id="KW-1185">Reference proteome</keyword>
<dbReference type="PROSITE" id="PS50113">
    <property type="entry name" value="PAC"/>
    <property type="match status" value="1"/>
</dbReference>
<dbReference type="EMBL" id="VTAV01000004">
    <property type="protein sequence ID" value="TYR36676.1"/>
    <property type="molecule type" value="Genomic_DNA"/>
</dbReference>
<proteinExistence type="predicted"/>
<keyword evidence="7" id="KW-0547">Nucleotide-binding</keyword>
<evidence type="ECO:0000313" key="15">
    <source>
        <dbReference type="EMBL" id="TYR36676.1"/>
    </source>
</evidence>
<dbReference type="GO" id="GO:0000155">
    <property type="term" value="F:phosphorelay sensor kinase activity"/>
    <property type="evidence" value="ECO:0007669"/>
    <property type="project" value="InterPro"/>
</dbReference>
<keyword evidence="12" id="KW-0472">Membrane</keyword>
<dbReference type="PRINTS" id="PR00344">
    <property type="entry name" value="BCTRLSENSOR"/>
</dbReference>
<dbReference type="SUPFAM" id="SSF55785">
    <property type="entry name" value="PYP-like sensor domain (PAS domain)"/>
    <property type="match status" value="1"/>
</dbReference>
<evidence type="ECO:0000256" key="9">
    <source>
        <dbReference type="ARBA" id="ARBA00022840"/>
    </source>
</evidence>
<dbReference type="InterPro" id="IPR003594">
    <property type="entry name" value="HATPase_dom"/>
</dbReference>
<name>A0A5D4H7D6_9SPHI</name>
<organism evidence="15 16">
    <name type="scientific">Sphingobacterium phlebotomi</name>
    <dbReference type="NCBI Taxonomy" id="2605433"/>
    <lineage>
        <taxon>Bacteria</taxon>
        <taxon>Pseudomonadati</taxon>
        <taxon>Bacteroidota</taxon>
        <taxon>Sphingobacteriia</taxon>
        <taxon>Sphingobacteriales</taxon>
        <taxon>Sphingobacteriaceae</taxon>
        <taxon>Sphingobacterium</taxon>
    </lineage>
</organism>
<dbReference type="InterPro" id="IPR005467">
    <property type="entry name" value="His_kinase_dom"/>
</dbReference>
<sequence length="388" mass="43405">MDKSSTNFSSSDTIKRDAAHQQKLMQDLVDSTDTILYSVDLAGRITAFNKQANQAVRFRKGVDIQIGDHWLDIIDESTGLDNATLKMLLKKVLSGERHNTIVDILGKNGVKITYSVQASPIFDDNGAVNGTVLCAHDISILTNLQRDAAEKTIRRAKELESWNKFYDMLLSVLAHDLRQPLSAIILTADVVLRAKKQLTEEDIKTLMEKLRDSSSKSIELLEGLLHWIKSQKKDFAHTPSSVILYDLIHEANGLFLHDQQRKQVELVSSVPSDHIVYAHPQMLLFVCRNLIHNATKYAPAQSSILVQSVKNDHEITISISDSGEGMSSEKLAQLFTIQKVDTNGRNRGAGMALAICHDMITQMNGQIYAESEPQQGTTFYLKFNLPKF</sequence>
<dbReference type="SUPFAM" id="SSF55874">
    <property type="entry name" value="ATPase domain of HSP90 chaperone/DNA topoisomerase II/histidine kinase"/>
    <property type="match status" value="1"/>
</dbReference>
<dbReference type="PANTHER" id="PTHR42878">
    <property type="entry name" value="TWO-COMPONENT HISTIDINE KINASE"/>
    <property type="match status" value="1"/>
</dbReference>
<evidence type="ECO:0000256" key="5">
    <source>
        <dbReference type="ARBA" id="ARBA00022679"/>
    </source>
</evidence>
<evidence type="ECO:0000259" key="13">
    <source>
        <dbReference type="PROSITE" id="PS50109"/>
    </source>
</evidence>
<keyword evidence="4" id="KW-0597">Phosphoprotein</keyword>
<keyword evidence="11" id="KW-0902">Two-component regulatory system</keyword>
<keyword evidence="9" id="KW-0067">ATP-binding</keyword>
<keyword evidence="6" id="KW-0812">Transmembrane</keyword>
<evidence type="ECO:0000256" key="11">
    <source>
        <dbReference type="ARBA" id="ARBA00023012"/>
    </source>
</evidence>
<feature type="domain" description="PAC" evidence="14">
    <location>
        <begin position="98"/>
        <end position="150"/>
    </location>
</feature>
<evidence type="ECO:0000256" key="1">
    <source>
        <dbReference type="ARBA" id="ARBA00000085"/>
    </source>
</evidence>
<dbReference type="EC" id="2.7.13.3" evidence="3"/>
<keyword evidence="8" id="KW-0418">Kinase</keyword>
<evidence type="ECO:0000259" key="14">
    <source>
        <dbReference type="PROSITE" id="PS50113"/>
    </source>
</evidence>
<protein>
    <recommendedName>
        <fullName evidence="3">histidine kinase</fullName>
        <ecNumber evidence="3">2.7.13.3</ecNumber>
    </recommendedName>
</protein>
<dbReference type="Pfam" id="PF08448">
    <property type="entry name" value="PAS_4"/>
    <property type="match status" value="1"/>
</dbReference>
<evidence type="ECO:0000256" key="7">
    <source>
        <dbReference type="ARBA" id="ARBA00022741"/>
    </source>
</evidence>
<dbReference type="InterPro" id="IPR004358">
    <property type="entry name" value="Sig_transdc_His_kin-like_C"/>
</dbReference>
<dbReference type="Gene3D" id="3.30.565.10">
    <property type="entry name" value="Histidine kinase-like ATPase, C-terminal domain"/>
    <property type="match status" value="1"/>
</dbReference>
<keyword evidence="5" id="KW-0808">Transferase</keyword>
<keyword evidence="10" id="KW-1133">Transmembrane helix</keyword>
<dbReference type="InterPro" id="IPR000700">
    <property type="entry name" value="PAS-assoc_C"/>
</dbReference>
<dbReference type="SMART" id="SM00387">
    <property type="entry name" value="HATPase_c"/>
    <property type="match status" value="1"/>
</dbReference>
<dbReference type="Pfam" id="PF02518">
    <property type="entry name" value="HATPase_c"/>
    <property type="match status" value="1"/>
</dbReference>
<dbReference type="Gene3D" id="1.10.287.130">
    <property type="match status" value="1"/>
</dbReference>
<gene>
    <name evidence="15" type="ORF">FXV77_09255</name>
</gene>
<evidence type="ECO:0000256" key="12">
    <source>
        <dbReference type="ARBA" id="ARBA00023136"/>
    </source>
</evidence>
<evidence type="ECO:0000313" key="16">
    <source>
        <dbReference type="Proteomes" id="UP000322362"/>
    </source>
</evidence>
<dbReference type="GO" id="GO:0000156">
    <property type="term" value="F:phosphorelay response regulator activity"/>
    <property type="evidence" value="ECO:0007669"/>
    <property type="project" value="TreeGrafter"/>
</dbReference>
<dbReference type="AlphaFoldDB" id="A0A5D4H7D6"/>
<comment type="caution">
    <text evidence="15">The sequence shown here is derived from an EMBL/GenBank/DDBJ whole genome shotgun (WGS) entry which is preliminary data.</text>
</comment>
<dbReference type="Gene3D" id="3.30.450.20">
    <property type="entry name" value="PAS domain"/>
    <property type="match status" value="1"/>
</dbReference>
<dbReference type="InterPro" id="IPR050351">
    <property type="entry name" value="BphY/WalK/GraS-like"/>
</dbReference>
<comment type="catalytic activity">
    <reaction evidence="1">
        <text>ATP + protein L-histidine = ADP + protein N-phospho-L-histidine.</text>
        <dbReference type="EC" id="2.7.13.3"/>
    </reaction>
</comment>
<dbReference type="Pfam" id="PF00512">
    <property type="entry name" value="HisKA"/>
    <property type="match status" value="1"/>
</dbReference>
<dbReference type="InterPro" id="IPR036097">
    <property type="entry name" value="HisK_dim/P_sf"/>
</dbReference>
<dbReference type="PANTHER" id="PTHR42878:SF7">
    <property type="entry name" value="SENSOR HISTIDINE KINASE GLRK"/>
    <property type="match status" value="1"/>
</dbReference>
<dbReference type="InterPro" id="IPR003661">
    <property type="entry name" value="HisK_dim/P_dom"/>
</dbReference>
<evidence type="ECO:0000256" key="6">
    <source>
        <dbReference type="ARBA" id="ARBA00022692"/>
    </source>
</evidence>
<evidence type="ECO:0000256" key="4">
    <source>
        <dbReference type="ARBA" id="ARBA00022553"/>
    </source>
</evidence>
<dbReference type="InterPro" id="IPR035965">
    <property type="entry name" value="PAS-like_dom_sf"/>
</dbReference>
<evidence type="ECO:0000256" key="10">
    <source>
        <dbReference type="ARBA" id="ARBA00022989"/>
    </source>
</evidence>
<dbReference type="PROSITE" id="PS50109">
    <property type="entry name" value="HIS_KIN"/>
    <property type="match status" value="1"/>
</dbReference>
<dbReference type="InterPro" id="IPR000014">
    <property type="entry name" value="PAS"/>
</dbReference>
<evidence type="ECO:0000256" key="3">
    <source>
        <dbReference type="ARBA" id="ARBA00012438"/>
    </source>
</evidence>
<dbReference type="CDD" id="cd00082">
    <property type="entry name" value="HisKA"/>
    <property type="match status" value="1"/>
</dbReference>
<comment type="subcellular location">
    <subcellularLocation>
        <location evidence="2">Membrane</location>
        <topology evidence="2">Multi-pass membrane protein</topology>
    </subcellularLocation>
</comment>
<dbReference type="SUPFAM" id="SSF47384">
    <property type="entry name" value="Homodimeric domain of signal transducing histidine kinase"/>
    <property type="match status" value="1"/>
</dbReference>
<dbReference type="InterPro" id="IPR036890">
    <property type="entry name" value="HATPase_C_sf"/>
</dbReference>
<dbReference type="GO" id="GO:0016020">
    <property type="term" value="C:membrane"/>
    <property type="evidence" value="ECO:0007669"/>
    <property type="project" value="UniProtKB-SubCell"/>
</dbReference>
<dbReference type="RefSeq" id="WP_148918928.1">
    <property type="nucleotide sequence ID" value="NZ_VTAV01000004.1"/>
</dbReference>